<feature type="compositionally biased region" description="Low complexity" evidence="1">
    <location>
        <begin position="56"/>
        <end position="78"/>
    </location>
</feature>
<comment type="caution">
    <text evidence="2">The sequence shown here is derived from an EMBL/GenBank/DDBJ whole genome shotgun (WGS) entry which is preliminary data.</text>
</comment>
<feature type="compositionally biased region" description="Low complexity" evidence="1">
    <location>
        <begin position="764"/>
        <end position="789"/>
    </location>
</feature>
<dbReference type="Gene3D" id="1.25.40.10">
    <property type="entry name" value="Tetratricopeptide repeat domain"/>
    <property type="match status" value="2"/>
</dbReference>
<organism evidence="2 3">
    <name type="scientific">Cyanidium caldarium</name>
    <name type="common">Red alga</name>
    <dbReference type="NCBI Taxonomy" id="2771"/>
    <lineage>
        <taxon>Eukaryota</taxon>
        <taxon>Rhodophyta</taxon>
        <taxon>Bangiophyceae</taxon>
        <taxon>Cyanidiales</taxon>
        <taxon>Cyanidiaceae</taxon>
        <taxon>Cyanidium</taxon>
    </lineage>
</organism>
<gene>
    <name evidence="2" type="ORF">CDCA_CDCA01G0183</name>
</gene>
<evidence type="ECO:0008006" key="4">
    <source>
        <dbReference type="Google" id="ProtNLM"/>
    </source>
</evidence>
<feature type="region of interest" description="Disordered" evidence="1">
    <location>
        <begin position="52"/>
        <end position="80"/>
    </location>
</feature>
<name>A0AAV9IQ63_CYACA</name>
<sequence length="877" mass="96294">MAIGRWLERSGRRWAHTARQPFHDVLGVHRARRPSSIRSLLRHQQHLRVLSARPTASFGSRAAPPRAPAEASAHSRSPPTRRDMRQWLAWHCDGQAQRRQQFRERQIAALAAQGATVPDTARAFAETPLWQARAPRSPAPSITRAALFRYSDKRNPGLYALVRRRQLDRPTWAPRTAADVQPLLAVCERSRAGIWQAARLLQYLHQVHDAPPNVGCITEMLRLCTEVRSGYGLRWSDTLMRAVREAWLTAAVQARRTALNGQPPTPAMEAEAHVWREYRHLTYRYIIDLSTAPMPGPRRRQCDARILTWLSTLVADASRRDWTSDTQYFVAAPTAHAITAAQAPNSGVAAVEARDLSPPVSITDLAVGAAIRLDRLRDAAAMWYRYRAVVPLSVESAGEQALLPPPPPSLIHSLVHRCAAHGLHIEALELLAFARRIGHRPRRRDLICVLDAAAEAGRRGHATAPLSASLSALTSASCSSSAAGMRSTTLTACLPLSVQLEIDTDSSASSTLAAALASTPTLVTDAAVAAVAPPPPVTHDLLFCLIERAGRTRLSPHWNDVLVALLRAIAAARPYEQRAERAFSVLKEARRRNLPLTEPLLHQAMMTCIAGGDVRRALTLYTHLAEQGQVLRLEAANALASLCFARGHNRTARAIFEDVAERAGALRPRDAAEHAEMLSLLVRYWAQVGNEERARQGIELIRSVPGVRPTETAYVAMMHLAAARGDVEAAMHWMRALEKDAVERRPPSSAGREAVREVEREEQVACPPASWSGASSPSSEGEAAGMAASTTRAPRMPSERAFRALFLTLRKAGAVDTAIGLLNEYAVRYQYRPSAVVCALVVHTCLRASRIEDARRLREQMGQWGVPVPTAPRSVGV</sequence>
<evidence type="ECO:0000313" key="3">
    <source>
        <dbReference type="Proteomes" id="UP001301350"/>
    </source>
</evidence>
<accession>A0AAV9IQ63</accession>
<feature type="compositionally biased region" description="Basic and acidic residues" evidence="1">
    <location>
        <begin position="753"/>
        <end position="763"/>
    </location>
</feature>
<keyword evidence="3" id="KW-1185">Reference proteome</keyword>
<evidence type="ECO:0000256" key="1">
    <source>
        <dbReference type="SAM" id="MobiDB-lite"/>
    </source>
</evidence>
<evidence type="ECO:0000313" key="2">
    <source>
        <dbReference type="EMBL" id="KAK4534158.1"/>
    </source>
</evidence>
<proteinExistence type="predicted"/>
<dbReference type="Proteomes" id="UP001301350">
    <property type="component" value="Unassembled WGS sequence"/>
</dbReference>
<reference evidence="2 3" key="1">
    <citation type="submission" date="2022-07" db="EMBL/GenBank/DDBJ databases">
        <title>Genome-wide signatures of adaptation to extreme environments.</title>
        <authorList>
            <person name="Cho C.H."/>
            <person name="Yoon H.S."/>
        </authorList>
    </citation>
    <scope>NUCLEOTIDE SEQUENCE [LARGE SCALE GENOMIC DNA]</scope>
    <source>
        <strain evidence="2 3">DBV 063 E5</strain>
    </source>
</reference>
<dbReference type="PANTHER" id="PTHR47938">
    <property type="entry name" value="RESPIRATORY COMPLEX I CHAPERONE (CIA84), PUTATIVE (AFU_ORTHOLOGUE AFUA_2G06020)-RELATED"/>
    <property type="match status" value="1"/>
</dbReference>
<dbReference type="EMBL" id="JANCYW010000001">
    <property type="protein sequence ID" value="KAK4534158.1"/>
    <property type="molecule type" value="Genomic_DNA"/>
</dbReference>
<dbReference type="AlphaFoldDB" id="A0AAV9IQ63"/>
<protein>
    <recommendedName>
        <fullName evidence="4">Pentacotripeptide-repeat region of PRORP domain-containing protein</fullName>
    </recommendedName>
</protein>
<feature type="region of interest" description="Disordered" evidence="1">
    <location>
        <begin position="741"/>
        <end position="794"/>
    </location>
</feature>
<dbReference type="GO" id="GO:0003729">
    <property type="term" value="F:mRNA binding"/>
    <property type="evidence" value="ECO:0007669"/>
    <property type="project" value="TreeGrafter"/>
</dbReference>
<dbReference type="InterPro" id="IPR011990">
    <property type="entry name" value="TPR-like_helical_dom_sf"/>
</dbReference>